<keyword evidence="5 8" id="KW-1133">Transmembrane helix</keyword>
<feature type="transmembrane region" description="Helical" evidence="8">
    <location>
        <begin position="61"/>
        <end position="80"/>
    </location>
</feature>
<evidence type="ECO:0000256" key="2">
    <source>
        <dbReference type="ARBA" id="ARBA00005887"/>
    </source>
</evidence>
<evidence type="ECO:0000256" key="8">
    <source>
        <dbReference type="SAM" id="Phobius"/>
    </source>
</evidence>
<feature type="transmembrane region" description="Helical" evidence="8">
    <location>
        <begin position="109"/>
        <end position="129"/>
    </location>
</feature>
<sequence>MNFTSELLTKNISFTDHFKESENHTIVSYDGALIQTILPLYVRVGFLLVSISCTPTSNSNYIVIQNIIDIAVASVTYFLLGYRFAFGQDINGLIGHYNLDVNNIDPKNIFYGWTAVMSTTGIVTTMFAGRMHVIGCGVNSFLIAGFLQPLFIHWTYTKTGILNRLILNNYVLSVIDQFSTLNIHVCAGIIAFIGHLFFGRKLIKLRDLDQEHLASTPWIVVGYFLIISGLILNMPPLEIKHLEIKYIFFTSIKNNILALSGGIIGAALWMKITNFNENGEEWFIAKYLQGGIMGLVSVSSGIFLYSSVIAFSLGIFSAIIFVKFSKIVLKSAVDDYCLIIPTHLIGGLIGILMPTCFISFNRFNMKPFIIQIGSQLFGFLAVAITSIFITIPLFIFLKKINILRNKFEKKNHKLAIDMEKKILPRDLFERLYKHPTKKGDDEHSSTSHIYSKSVLTNLGISTLSANIGDQ</sequence>
<feature type="domain" description="Ammonium transporter AmtB-like" evidence="9">
    <location>
        <begin position="33"/>
        <end position="409"/>
    </location>
</feature>
<gene>
    <name evidence="10" type="ORF">g.14379</name>
</gene>
<proteinExistence type="inferred from homology"/>
<keyword evidence="3" id="KW-0813">Transport</keyword>
<comment type="similarity">
    <text evidence="2">Belongs to the ammonia transporter channel (TC 1.A.11.2) family.</text>
</comment>
<feature type="transmembrane region" description="Helical" evidence="8">
    <location>
        <begin position="32"/>
        <end position="49"/>
    </location>
</feature>
<keyword evidence="6 8" id="KW-0472">Membrane</keyword>
<dbReference type="InterPro" id="IPR024041">
    <property type="entry name" value="NH4_transpt_AmtB-like_dom"/>
</dbReference>
<dbReference type="GO" id="GO:0008519">
    <property type="term" value="F:ammonium channel activity"/>
    <property type="evidence" value="ECO:0007669"/>
    <property type="project" value="InterPro"/>
</dbReference>
<dbReference type="GO" id="GO:0005886">
    <property type="term" value="C:plasma membrane"/>
    <property type="evidence" value="ECO:0007669"/>
    <property type="project" value="TreeGrafter"/>
</dbReference>
<feature type="transmembrane region" description="Helical" evidence="8">
    <location>
        <begin position="218"/>
        <end position="234"/>
    </location>
</feature>
<feature type="transmembrane region" description="Helical" evidence="8">
    <location>
        <begin position="246"/>
        <end position="270"/>
    </location>
</feature>
<protein>
    <recommendedName>
        <fullName evidence="9">Ammonium transporter AmtB-like domain-containing protein</fullName>
    </recommendedName>
</protein>
<feature type="transmembrane region" description="Helical" evidence="8">
    <location>
        <begin position="177"/>
        <end position="198"/>
    </location>
</feature>
<feature type="transmembrane region" description="Helical" evidence="8">
    <location>
        <begin position="282"/>
        <end position="298"/>
    </location>
</feature>
<evidence type="ECO:0000256" key="5">
    <source>
        <dbReference type="ARBA" id="ARBA00022989"/>
    </source>
</evidence>
<dbReference type="AlphaFoldDB" id="A0A1B6E9I6"/>
<feature type="transmembrane region" description="Helical" evidence="8">
    <location>
        <begin position="304"/>
        <end position="324"/>
    </location>
</feature>
<keyword evidence="7" id="KW-0924">Ammonia transport</keyword>
<feature type="transmembrane region" description="Helical" evidence="8">
    <location>
        <begin position="372"/>
        <end position="397"/>
    </location>
</feature>
<dbReference type="Gene3D" id="1.10.3430.10">
    <property type="entry name" value="Ammonium transporter AmtB like domains"/>
    <property type="match status" value="1"/>
</dbReference>
<dbReference type="PANTHER" id="PTHR11730">
    <property type="entry name" value="AMMONIUM TRANSPORTER"/>
    <property type="match status" value="1"/>
</dbReference>
<evidence type="ECO:0000256" key="4">
    <source>
        <dbReference type="ARBA" id="ARBA00022692"/>
    </source>
</evidence>
<comment type="subcellular location">
    <subcellularLocation>
        <location evidence="1">Membrane</location>
        <topology evidence="1">Multi-pass membrane protein</topology>
    </subcellularLocation>
</comment>
<evidence type="ECO:0000256" key="3">
    <source>
        <dbReference type="ARBA" id="ARBA00022448"/>
    </source>
</evidence>
<evidence type="ECO:0000256" key="1">
    <source>
        <dbReference type="ARBA" id="ARBA00004141"/>
    </source>
</evidence>
<keyword evidence="4 8" id="KW-0812">Transmembrane</keyword>
<feature type="transmembrane region" description="Helical" evidence="8">
    <location>
        <begin position="336"/>
        <end position="360"/>
    </location>
</feature>
<evidence type="ECO:0000259" key="9">
    <source>
        <dbReference type="Pfam" id="PF00909"/>
    </source>
</evidence>
<reference evidence="10" key="1">
    <citation type="submission" date="2015-12" db="EMBL/GenBank/DDBJ databases">
        <title>De novo transcriptome assembly of four potential Pierce s Disease insect vectors from Arizona vineyards.</title>
        <authorList>
            <person name="Tassone E.E."/>
        </authorList>
    </citation>
    <scope>NUCLEOTIDE SEQUENCE</scope>
</reference>
<evidence type="ECO:0000313" key="10">
    <source>
        <dbReference type="EMBL" id="JAS34555.1"/>
    </source>
</evidence>
<dbReference type="EMBL" id="GEDC01002743">
    <property type="protein sequence ID" value="JAS34555.1"/>
    <property type="molecule type" value="Transcribed_RNA"/>
</dbReference>
<feature type="transmembrane region" description="Helical" evidence="8">
    <location>
        <begin position="136"/>
        <end position="157"/>
    </location>
</feature>
<organism evidence="10">
    <name type="scientific">Clastoptera arizonana</name>
    <name type="common">Arizona spittle bug</name>
    <dbReference type="NCBI Taxonomy" id="38151"/>
    <lineage>
        <taxon>Eukaryota</taxon>
        <taxon>Metazoa</taxon>
        <taxon>Ecdysozoa</taxon>
        <taxon>Arthropoda</taxon>
        <taxon>Hexapoda</taxon>
        <taxon>Insecta</taxon>
        <taxon>Pterygota</taxon>
        <taxon>Neoptera</taxon>
        <taxon>Paraneoptera</taxon>
        <taxon>Hemiptera</taxon>
        <taxon>Auchenorrhyncha</taxon>
        <taxon>Cercopoidea</taxon>
        <taxon>Clastopteridae</taxon>
        <taxon>Clastoptera</taxon>
    </lineage>
</organism>
<evidence type="ECO:0000256" key="6">
    <source>
        <dbReference type="ARBA" id="ARBA00023136"/>
    </source>
</evidence>
<dbReference type="GO" id="GO:0097272">
    <property type="term" value="P:ammonium homeostasis"/>
    <property type="evidence" value="ECO:0007669"/>
    <property type="project" value="TreeGrafter"/>
</dbReference>
<name>A0A1B6E9I6_9HEMI</name>
<dbReference type="PANTHER" id="PTHR11730:SF6">
    <property type="entry name" value="AMMONIUM TRANSPORTER"/>
    <property type="match status" value="1"/>
</dbReference>
<dbReference type="SUPFAM" id="SSF111352">
    <property type="entry name" value="Ammonium transporter"/>
    <property type="match status" value="1"/>
</dbReference>
<accession>A0A1B6E9I6</accession>
<dbReference type="InterPro" id="IPR029020">
    <property type="entry name" value="Ammonium/urea_transptr"/>
</dbReference>
<dbReference type="Pfam" id="PF00909">
    <property type="entry name" value="Ammonium_transp"/>
    <property type="match status" value="1"/>
</dbReference>
<evidence type="ECO:0000256" key="7">
    <source>
        <dbReference type="ARBA" id="ARBA00023177"/>
    </source>
</evidence>